<evidence type="ECO:0000256" key="2">
    <source>
        <dbReference type="ARBA" id="ARBA00007703"/>
    </source>
</evidence>
<evidence type="ECO:0000256" key="3">
    <source>
        <dbReference type="ARBA" id="ARBA00022795"/>
    </source>
</evidence>
<dbReference type="Gene3D" id="1.20.58.300">
    <property type="entry name" value="FlgN-like"/>
    <property type="match status" value="1"/>
</dbReference>
<keyword evidence="5" id="KW-1185">Reference proteome</keyword>
<dbReference type="RefSeq" id="WP_090367900.1">
    <property type="nucleotide sequence ID" value="NZ_FNEM01000021.1"/>
</dbReference>
<sequence>MNKADQVRQLVKGIQLDVKGYQQLKSLLKFQRELMQRRDIDGLEQHNPRQDKLCQSLTANARTRSSILQSLGLPEDDKGMNRLLAAIPGESGKKVSLIWQQLQQLVVHCKAENDANGRLLSGQQRTLNRLVNPDAEAARQNDYGATRP</sequence>
<reference evidence="5" key="1">
    <citation type="submission" date="2016-10" db="EMBL/GenBank/DDBJ databases">
        <authorList>
            <person name="Varghese N."/>
            <person name="Submissions S."/>
        </authorList>
    </citation>
    <scope>NUCLEOTIDE SEQUENCE [LARGE SCALE GENOMIC DNA]</scope>
    <source>
        <strain evidence="5">DSM 23317</strain>
    </source>
</reference>
<proteinExistence type="inferred from homology"/>
<dbReference type="Pfam" id="PF05130">
    <property type="entry name" value="FlgN"/>
    <property type="match status" value="1"/>
</dbReference>
<dbReference type="AlphaFoldDB" id="A0A1G8ZWS0"/>
<dbReference type="InterPro" id="IPR007809">
    <property type="entry name" value="FlgN-like"/>
</dbReference>
<evidence type="ECO:0000313" key="4">
    <source>
        <dbReference type="EMBL" id="SDK19582.1"/>
    </source>
</evidence>
<name>A0A1G8ZWS0_9GAMM</name>
<dbReference type="Proteomes" id="UP000199527">
    <property type="component" value="Unassembled WGS sequence"/>
</dbReference>
<dbReference type="OrthoDB" id="5600584at2"/>
<dbReference type="InterPro" id="IPR036679">
    <property type="entry name" value="FlgN-like_sf"/>
</dbReference>
<dbReference type="SUPFAM" id="SSF140566">
    <property type="entry name" value="FlgN-like"/>
    <property type="match status" value="1"/>
</dbReference>
<keyword evidence="4" id="KW-0966">Cell projection</keyword>
<keyword evidence="4" id="KW-0969">Cilium</keyword>
<comment type="function">
    <text evidence="1">Required for the efficient initiation of filament assembly.</text>
</comment>
<organism evidence="4 5">
    <name type="scientific">Ferrimonas sediminum</name>
    <dbReference type="NCBI Taxonomy" id="718193"/>
    <lineage>
        <taxon>Bacteria</taxon>
        <taxon>Pseudomonadati</taxon>
        <taxon>Pseudomonadota</taxon>
        <taxon>Gammaproteobacteria</taxon>
        <taxon>Alteromonadales</taxon>
        <taxon>Ferrimonadaceae</taxon>
        <taxon>Ferrimonas</taxon>
    </lineage>
</organism>
<comment type="similarity">
    <text evidence="2">Belongs to the FlgN family.</text>
</comment>
<keyword evidence="4" id="KW-0282">Flagellum</keyword>
<keyword evidence="3" id="KW-1005">Bacterial flagellum biogenesis</keyword>
<protein>
    <submittedName>
        <fullName evidence="4">Flagella synthesis protein FlgN</fullName>
    </submittedName>
</protein>
<dbReference type="GO" id="GO:0044780">
    <property type="term" value="P:bacterial-type flagellum assembly"/>
    <property type="evidence" value="ECO:0007669"/>
    <property type="project" value="InterPro"/>
</dbReference>
<evidence type="ECO:0000256" key="1">
    <source>
        <dbReference type="ARBA" id="ARBA00002397"/>
    </source>
</evidence>
<accession>A0A1G8ZWS0</accession>
<evidence type="ECO:0000313" key="5">
    <source>
        <dbReference type="Proteomes" id="UP000199527"/>
    </source>
</evidence>
<gene>
    <name evidence="4" type="ORF">SAMN04488540_12132</name>
</gene>
<dbReference type="EMBL" id="FNEM01000021">
    <property type="protein sequence ID" value="SDK19582.1"/>
    <property type="molecule type" value="Genomic_DNA"/>
</dbReference>